<keyword evidence="5" id="KW-0411">Iron-sulfur</keyword>
<dbReference type="InterPro" id="IPR051198">
    <property type="entry name" value="BchE-like"/>
</dbReference>
<dbReference type="InterPro" id="IPR006638">
    <property type="entry name" value="Elp3/MiaA/NifB-like_rSAM"/>
</dbReference>
<feature type="domain" description="Radical SAM core" evidence="7">
    <location>
        <begin position="230"/>
        <end position="459"/>
    </location>
</feature>
<dbReference type="SFLD" id="SFLDG01082">
    <property type="entry name" value="B12-binding_domain_containing"/>
    <property type="match status" value="1"/>
</dbReference>
<comment type="cofactor">
    <cofactor evidence="1">
        <name>[4Fe-4S] cluster</name>
        <dbReference type="ChEBI" id="CHEBI:49883"/>
    </cofactor>
</comment>
<sequence length="618" mass="70244">MTPPGMWVIDMWEGGITLRVLFANAPWHKWEGGRVIYRGVRAGSRWPHTIPCYGSDMIGDYLPFPFFLATGAALVRQAGFEACLRDSIGLGESYEDFYAYVREQSPDVIAMETSTPSLRNDLEVAAELKRILPDVRILFCGVHHEMDSEAFLARHSVIDYCVYGEYETPVLRLLEALRDGESLASVNNLVYREQDSVRKTAPGPLVDLNRFPWPVRDEMPVRNYFDSVCGLERPQLQIITTRGCPYGCIFCVWPQLIYRGNRYRTRSPQDVVDEIAYHVSKYPYKSFYIDDDTFNIRPDHVLEIARLLRERQLDHIPWGIMARADRMTEEILRSLRDAGLYSVKYGVESADQQTLDNIGKGMSVEQVRHIIEYTKSLGIKVHLTFTFGLPDDTPESIEKTITLAAELPSDSVQFSIATPFPGTKMYEIYKDKGWLTTQDWSRYDGAATAVSRTERFSGEQLEGFVREAYQRYNEARIRVALRTEDFLTALRRRLMEEVPEGAALLMPQAANITLTTTLATILSRWGYQVHLFSHVRFAELFADILPKEQLHLFAEPNDFRFALLREQAEQLGVAATFAAAVIPYSNLTGCGYEEVEQLALAAAPKIAAGVNLHGQIIK</sequence>
<dbReference type="InterPro" id="IPR036724">
    <property type="entry name" value="Cobalamin-bd_sf"/>
</dbReference>
<dbReference type="EMBL" id="WNKU01000013">
    <property type="protein sequence ID" value="MTV49666.1"/>
    <property type="molecule type" value="Genomic_DNA"/>
</dbReference>
<dbReference type="CDD" id="cd01335">
    <property type="entry name" value="Radical_SAM"/>
    <property type="match status" value="1"/>
</dbReference>
<dbReference type="AlphaFoldDB" id="A0A6I3SLK6"/>
<dbReference type="Pfam" id="PF02310">
    <property type="entry name" value="B12-binding"/>
    <property type="match status" value="1"/>
</dbReference>
<dbReference type="GO" id="GO:0031419">
    <property type="term" value="F:cobalamin binding"/>
    <property type="evidence" value="ECO:0007669"/>
    <property type="project" value="InterPro"/>
</dbReference>
<keyword evidence="9" id="KW-1185">Reference proteome</keyword>
<dbReference type="InterPro" id="IPR007197">
    <property type="entry name" value="rSAM"/>
</dbReference>
<keyword evidence="4" id="KW-0408">Iron</keyword>
<dbReference type="SUPFAM" id="SSF52242">
    <property type="entry name" value="Cobalamin (vitamin B12)-binding domain"/>
    <property type="match status" value="1"/>
</dbReference>
<evidence type="ECO:0000256" key="4">
    <source>
        <dbReference type="ARBA" id="ARBA00023004"/>
    </source>
</evidence>
<dbReference type="PANTHER" id="PTHR43409:SF16">
    <property type="entry name" value="SLR0320 PROTEIN"/>
    <property type="match status" value="1"/>
</dbReference>
<dbReference type="SMART" id="SM00729">
    <property type="entry name" value="Elp3"/>
    <property type="match status" value="1"/>
</dbReference>
<organism evidence="8 9">
    <name type="scientific">Heliobacterium mobile</name>
    <name type="common">Heliobacillus mobilis</name>
    <dbReference type="NCBI Taxonomy" id="28064"/>
    <lineage>
        <taxon>Bacteria</taxon>
        <taxon>Bacillati</taxon>
        <taxon>Bacillota</taxon>
        <taxon>Clostridia</taxon>
        <taxon>Eubacteriales</taxon>
        <taxon>Heliobacteriaceae</taxon>
        <taxon>Heliobacterium</taxon>
    </lineage>
</organism>
<dbReference type="Proteomes" id="UP000430670">
    <property type="component" value="Unassembled WGS sequence"/>
</dbReference>
<dbReference type="PANTHER" id="PTHR43409">
    <property type="entry name" value="ANAEROBIC MAGNESIUM-PROTOPORPHYRIN IX MONOMETHYL ESTER CYCLASE-RELATED"/>
    <property type="match status" value="1"/>
</dbReference>
<evidence type="ECO:0000259" key="6">
    <source>
        <dbReference type="PROSITE" id="PS51332"/>
    </source>
</evidence>
<dbReference type="PROSITE" id="PS51332">
    <property type="entry name" value="B12_BINDING"/>
    <property type="match status" value="1"/>
</dbReference>
<gene>
    <name evidence="8" type="ORF">GJ688_11840</name>
</gene>
<dbReference type="Pfam" id="PF04055">
    <property type="entry name" value="Radical_SAM"/>
    <property type="match status" value="1"/>
</dbReference>
<dbReference type="InterPro" id="IPR006158">
    <property type="entry name" value="Cobalamin-bd"/>
</dbReference>
<dbReference type="Gene3D" id="3.40.50.280">
    <property type="entry name" value="Cobalamin-binding domain"/>
    <property type="match status" value="1"/>
</dbReference>
<dbReference type="SUPFAM" id="SSF102114">
    <property type="entry name" value="Radical SAM enzymes"/>
    <property type="match status" value="1"/>
</dbReference>
<name>A0A6I3SLK6_HELMO</name>
<evidence type="ECO:0000256" key="5">
    <source>
        <dbReference type="ARBA" id="ARBA00023014"/>
    </source>
</evidence>
<evidence type="ECO:0000259" key="7">
    <source>
        <dbReference type="PROSITE" id="PS51918"/>
    </source>
</evidence>
<evidence type="ECO:0000256" key="2">
    <source>
        <dbReference type="ARBA" id="ARBA00022691"/>
    </source>
</evidence>
<dbReference type="OrthoDB" id="9801424at2"/>
<dbReference type="Gene3D" id="3.80.30.20">
    <property type="entry name" value="tm_1862 like domain"/>
    <property type="match status" value="1"/>
</dbReference>
<evidence type="ECO:0000256" key="3">
    <source>
        <dbReference type="ARBA" id="ARBA00022723"/>
    </source>
</evidence>
<evidence type="ECO:0000256" key="1">
    <source>
        <dbReference type="ARBA" id="ARBA00001966"/>
    </source>
</evidence>
<dbReference type="PROSITE" id="PS51918">
    <property type="entry name" value="RADICAL_SAM"/>
    <property type="match status" value="1"/>
</dbReference>
<dbReference type="GO" id="GO:0005829">
    <property type="term" value="C:cytosol"/>
    <property type="evidence" value="ECO:0007669"/>
    <property type="project" value="TreeGrafter"/>
</dbReference>
<dbReference type="GO" id="GO:0051539">
    <property type="term" value="F:4 iron, 4 sulfur cluster binding"/>
    <property type="evidence" value="ECO:0007669"/>
    <property type="project" value="UniProtKB-KW"/>
</dbReference>
<dbReference type="InterPro" id="IPR034466">
    <property type="entry name" value="Methyltransferase_Class_B"/>
</dbReference>
<dbReference type="SFLD" id="SFLDS00029">
    <property type="entry name" value="Radical_SAM"/>
    <property type="match status" value="1"/>
</dbReference>
<dbReference type="GO" id="GO:0046872">
    <property type="term" value="F:metal ion binding"/>
    <property type="evidence" value="ECO:0007669"/>
    <property type="project" value="UniProtKB-KW"/>
</dbReference>
<dbReference type="InterPro" id="IPR058240">
    <property type="entry name" value="rSAM_sf"/>
</dbReference>
<dbReference type="GO" id="GO:0003824">
    <property type="term" value="F:catalytic activity"/>
    <property type="evidence" value="ECO:0007669"/>
    <property type="project" value="InterPro"/>
</dbReference>
<evidence type="ECO:0000313" key="9">
    <source>
        <dbReference type="Proteomes" id="UP000430670"/>
    </source>
</evidence>
<dbReference type="InterPro" id="IPR023404">
    <property type="entry name" value="rSAM_horseshoe"/>
</dbReference>
<comment type="caution">
    <text evidence="8">The sequence shown here is derived from an EMBL/GenBank/DDBJ whole genome shotgun (WGS) entry which is preliminary data.</text>
</comment>
<protein>
    <submittedName>
        <fullName evidence="8">Radical SAM protein</fullName>
    </submittedName>
</protein>
<keyword evidence="2" id="KW-0949">S-adenosyl-L-methionine</keyword>
<feature type="domain" description="B12-binding" evidence="6">
    <location>
        <begin position="49"/>
        <end position="184"/>
    </location>
</feature>
<evidence type="ECO:0000313" key="8">
    <source>
        <dbReference type="EMBL" id="MTV49666.1"/>
    </source>
</evidence>
<dbReference type="SFLD" id="SFLDG01123">
    <property type="entry name" value="methyltransferase_(Class_B)"/>
    <property type="match status" value="1"/>
</dbReference>
<accession>A0A6I3SLK6</accession>
<keyword evidence="3" id="KW-0479">Metal-binding</keyword>
<reference evidence="8 9" key="1">
    <citation type="submission" date="2019-11" db="EMBL/GenBank/DDBJ databases">
        <title>Whole-genome sequence of a the green, strictly anaerobic photosynthetic bacterium Heliobacillus mobilis DSM 6151.</title>
        <authorList>
            <person name="Kyndt J.A."/>
            <person name="Meyer T.E."/>
        </authorList>
    </citation>
    <scope>NUCLEOTIDE SEQUENCE [LARGE SCALE GENOMIC DNA]</scope>
    <source>
        <strain evidence="8 9">DSM 6151</strain>
    </source>
</reference>
<proteinExistence type="predicted"/>